<name>A0A3B0RF58_9ZZZZ</name>
<proteinExistence type="predicted"/>
<sequence length="149" mass="16596">MTIHLGRMLPYASCSQPTTPTPGGKERTTLKTQSIWPCTGRGLPSHDDHSSCWWALTPPFHPYLFFQKGGLFSVALSLRSPPVVVNDLPVLRCPDFPPRAITARRGHPVPSAILDNIYCRWYIRAGRILLLYAVYRLVCKLIGVLVPGS</sequence>
<organism evidence="1">
    <name type="scientific">hydrothermal vent metagenome</name>
    <dbReference type="NCBI Taxonomy" id="652676"/>
    <lineage>
        <taxon>unclassified sequences</taxon>
        <taxon>metagenomes</taxon>
        <taxon>ecological metagenomes</taxon>
    </lineage>
</organism>
<reference evidence="1" key="1">
    <citation type="submission" date="2018-06" db="EMBL/GenBank/DDBJ databases">
        <authorList>
            <person name="Zhirakovskaya E."/>
        </authorList>
    </citation>
    <scope>NUCLEOTIDE SEQUENCE</scope>
</reference>
<accession>A0A3B0RF58</accession>
<dbReference type="AlphaFoldDB" id="A0A3B0RF58"/>
<dbReference type="EMBL" id="UOEA01000037">
    <property type="protein sequence ID" value="VAV83273.1"/>
    <property type="molecule type" value="Genomic_DNA"/>
</dbReference>
<evidence type="ECO:0000313" key="1">
    <source>
        <dbReference type="EMBL" id="VAV83273.1"/>
    </source>
</evidence>
<protein>
    <submittedName>
        <fullName evidence="1">Uncharacterized protein</fullName>
    </submittedName>
</protein>
<gene>
    <name evidence="1" type="ORF">MNBD_DELTA01-1509</name>
</gene>